<name>A0A218WB49_PUNGR</name>
<organism evidence="1 2">
    <name type="scientific">Punica granatum</name>
    <name type="common">Pomegranate</name>
    <dbReference type="NCBI Taxonomy" id="22663"/>
    <lineage>
        <taxon>Eukaryota</taxon>
        <taxon>Viridiplantae</taxon>
        <taxon>Streptophyta</taxon>
        <taxon>Embryophyta</taxon>
        <taxon>Tracheophyta</taxon>
        <taxon>Spermatophyta</taxon>
        <taxon>Magnoliopsida</taxon>
        <taxon>eudicotyledons</taxon>
        <taxon>Gunneridae</taxon>
        <taxon>Pentapetalae</taxon>
        <taxon>rosids</taxon>
        <taxon>malvids</taxon>
        <taxon>Myrtales</taxon>
        <taxon>Lythraceae</taxon>
        <taxon>Punica</taxon>
    </lineage>
</organism>
<sequence>MNLALVVVLVQSPLTIPKEPNFIFPMLSIFFHLLEEDELRFTAAATAPPEASRPTATLLELK</sequence>
<dbReference type="Proteomes" id="UP000197138">
    <property type="component" value="Unassembled WGS sequence"/>
</dbReference>
<evidence type="ECO:0000313" key="1">
    <source>
        <dbReference type="EMBL" id="OWM69560.1"/>
    </source>
</evidence>
<dbReference type="EMBL" id="MTKT01004864">
    <property type="protein sequence ID" value="OWM69560.1"/>
    <property type="molecule type" value="Genomic_DNA"/>
</dbReference>
<proteinExistence type="predicted"/>
<evidence type="ECO:0000313" key="2">
    <source>
        <dbReference type="Proteomes" id="UP000197138"/>
    </source>
</evidence>
<accession>A0A218WB49</accession>
<gene>
    <name evidence="1" type="ORF">CDL15_Pgr014021</name>
</gene>
<reference evidence="2" key="1">
    <citation type="journal article" date="2017" name="Plant J.">
        <title>The pomegranate (Punica granatum L.) genome and the genomics of punicalagin biosynthesis.</title>
        <authorList>
            <person name="Qin G."/>
            <person name="Xu C."/>
            <person name="Ming R."/>
            <person name="Tang H."/>
            <person name="Guyot R."/>
            <person name="Kramer E.M."/>
            <person name="Hu Y."/>
            <person name="Yi X."/>
            <person name="Qi Y."/>
            <person name="Xu X."/>
            <person name="Gao Z."/>
            <person name="Pan H."/>
            <person name="Jian J."/>
            <person name="Tian Y."/>
            <person name="Yue Z."/>
            <person name="Xu Y."/>
        </authorList>
    </citation>
    <scope>NUCLEOTIDE SEQUENCE [LARGE SCALE GENOMIC DNA]</scope>
    <source>
        <strain evidence="2">cv. Dabenzi</strain>
    </source>
</reference>
<protein>
    <submittedName>
        <fullName evidence="1">Uncharacterized protein</fullName>
    </submittedName>
</protein>
<comment type="caution">
    <text evidence="1">The sequence shown here is derived from an EMBL/GenBank/DDBJ whole genome shotgun (WGS) entry which is preliminary data.</text>
</comment>
<dbReference type="AlphaFoldDB" id="A0A218WB49"/>